<feature type="chain" id="PRO_5015567527" description="Lipoprotein" evidence="1">
    <location>
        <begin position="18"/>
        <end position="198"/>
    </location>
</feature>
<evidence type="ECO:0008006" key="4">
    <source>
        <dbReference type="Google" id="ProtNLM"/>
    </source>
</evidence>
<organism evidence="2 3">
    <name type="scientific">Neolewinella xylanilytica</name>
    <dbReference type="NCBI Taxonomy" id="1514080"/>
    <lineage>
        <taxon>Bacteria</taxon>
        <taxon>Pseudomonadati</taxon>
        <taxon>Bacteroidota</taxon>
        <taxon>Saprospiria</taxon>
        <taxon>Saprospirales</taxon>
        <taxon>Lewinellaceae</taxon>
        <taxon>Neolewinella</taxon>
    </lineage>
</organism>
<name>A0A2S6I2G3_9BACT</name>
<keyword evidence="1" id="KW-0732">Signal</keyword>
<reference evidence="2 3" key="1">
    <citation type="submission" date="2018-02" db="EMBL/GenBank/DDBJ databases">
        <title>Genomic Encyclopedia of Archaeal and Bacterial Type Strains, Phase II (KMG-II): from individual species to whole genera.</title>
        <authorList>
            <person name="Goeker M."/>
        </authorList>
    </citation>
    <scope>NUCLEOTIDE SEQUENCE [LARGE SCALE GENOMIC DNA]</scope>
    <source>
        <strain evidence="2 3">DSM 29526</strain>
    </source>
</reference>
<feature type="signal peptide" evidence="1">
    <location>
        <begin position="1"/>
        <end position="17"/>
    </location>
</feature>
<keyword evidence="3" id="KW-1185">Reference proteome</keyword>
<dbReference type="PROSITE" id="PS51257">
    <property type="entry name" value="PROKAR_LIPOPROTEIN"/>
    <property type="match status" value="1"/>
</dbReference>
<protein>
    <recommendedName>
        <fullName evidence="4">Lipoprotein</fullName>
    </recommendedName>
</protein>
<dbReference type="OrthoDB" id="1493308at2"/>
<dbReference type="AlphaFoldDB" id="A0A2S6I2G3"/>
<proteinExistence type="predicted"/>
<gene>
    <name evidence="2" type="ORF">CLV84_2163</name>
</gene>
<evidence type="ECO:0000313" key="3">
    <source>
        <dbReference type="Proteomes" id="UP000237662"/>
    </source>
</evidence>
<evidence type="ECO:0000256" key="1">
    <source>
        <dbReference type="SAM" id="SignalP"/>
    </source>
</evidence>
<dbReference type="Proteomes" id="UP000237662">
    <property type="component" value="Unassembled WGS sequence"/>
</dbReference>
<sequence>MRNFLLLMGLGSLWLLAACGEDARGRTGASNGGISTDSIEAEPPQYVIRQNRFYRLVPGEPIADAGERLKEGIREDGEGRFRVYHIIGDDGEEIGYVLPSVRDSTLIGDIHVTTPTAATEGDIRVGHTYSRLRIAYPAVEVRGSEIESRAYAYTKNKAFLLRDFTSMEQDVDEAQVPGDTRIGEIIIMDKAPSAPLEI</sequence>
<accession>A0A2S6I2G3</accession>
<dbReference type="RefSeq" id="WP_104419779.1">
    <property type="nucleotide sequence ID" value="NZ_PTJC01000006.1"/>
</dbReference>
<dbReference type="EMBL" id="PTJC01000006">
    <property type="protein sequence ID" value="PPK85271.1"/>
    <property type="molecule type" value="Genomic_DNA"/>
</dbReference>
<evidence type="ECO:0000313" key="2">
    <source>
        <dbReference type="EMBL" id="PPK85271.1"/>
    </source>
</evidence>
<comment type="caution">
    <text evidence="2">The sequence shown here is derived from an EMBL/GenBank/DDBJ whole genome shotgun (WGS) entry which is preliminary data.</text>
</comment>